<evidence type="ECO:0000313" key="6">
    <source>
        <dbReference type="EMBL" id="KAB2801589.1"/>
    </source>
</evidence>
<evidence type="ECO:0000313" key="5">
    <source>
        <dbReference type="EMBL" id="KAB2773496.1"/>
    </source>
</evidence>
<dbReference type="PANTHER" id="PTHR43320">
    <property type="entry name" value="SUGAR KINASE"/>
    <property type="match status" value="1"/>
</dbReference>
<reference evidence="7" key="2">
    <citation type="submission" date="2020-09" db="EMBL/GenBank/DDBJ databases">
        <authorList>
            <person name="Dalcin Martins P."/>
        </authorList>
    </citation>
    <scope>NUCLEOTIDE SEQUENCE</scope>
    <source>
        <strain evidence="7">MAG47</strain>
    </source>
</reference>
<protein>
    <submittedName>
        <fullName evidence="7">Adenosine kinase</fullName>
    </submittedName>
</protein>
<evidence type="ECO:0000256" key="2">
    <source>
        <dbReference type="ARBA" id="ARBA00022679"/>
    </source>
</evidence>
<dbReference type="GeneID" id="61316402"/>
<dbReference type="InterPro" id="IPR029056">
    <property type="entry name" value="Ribokinase-like"/>
</dbReference>
<dbReference type="Gene3D" id="3.40.1190.20">
    <property type="match status" value="1"/>
</dbReference>
<organism evidence="7 10">
    <name type="scientific">Brucella anthropi</name>
    <name type="common">Ochrobactrum anthropi</name>
    <dbReference type="NCBI Taxonomy" id="529"/>
    <lineage>
        <taxon>Bacteria</taxon>
        <taxon>Pseudomonadati</taxon>
        <taxon>Pseudomonadota</taxon>
        <taxon>Alphaproteobacteria</taxon>
        <taxon>Hyphomicrobiales</taxon>
        <taxon>Brucellaceae</taxon>
        <taxon>Brucella/Ochrobactrum group</taxon>
        <taxon>Brucella</taxon>
    </lineage>
</organism>
<comment type="caution">
    <text evidence="7">The sequence shown here is derived from an EMBL/GenBank/DDBJ whole genome shotgun (WGS) entry which is preliminary data.</text>
</comment>
<dbReference type="SUPFAM" id="SSF53613">
    <property type="entry name" value="Ribokinase-like"/>
    <property type="match status" value="1"/>
</dbReference>
<dbReference type="Proteomes" id="UP000481876">
    <property type="component" value="Unassembled WGS sequence"/>
</dbReference>
<dbReference type="AlphaFoldDB" id="A0A011TTL0"/>
<evidence type="ECO:0000256" key="1">
    <source>
        <dbReference type="ARBA" id="ARBA00010688"/>
    </source>
</evidence>
<evidence type="ECO:0000313" key="9">
    <source>
        <dbReference type="Proteomes" id="UP000481876"/>
    </source>
</evidence>
<dbReference type="InterPro" id="IPR011611">
    <property type="entry name" value="PfkB_dom"/>
</dbReference>
<dbReference type="PROSITE" id="PS00584">
    <property type="entry name" value="PFKB_KINASES_2"/>
    <property type="match status" value="1"/>
</dbReference>
<dbReference type="Pfam" id="PF00294">
    <property type="entry name" value="PfkB"/>
    <property type="match status" value="1"/>
</dbReference>
<keyword evidence="3 7" id="KW-0418">Kinase</keyword>
<evidence type="ECO:0000313" key="10">
    <source>
        <dbReference type="Proteomes" id="UP000642265"/>
    </source>
</evidence>
<accession>A0A011TTL0</accession>
<evidence type="ECO:0000256" key="3">
    <source>
        <dbReference type="ARBA" id="ARBA00022777"/>
    </source>
</evidence>
<dbReference type="OMA" id="RMGCIAA"/>
<dbReference type="CDD" id="cd01168">
    <property type="entry name" value="adenosine_kinase"/>
    <property type="match status" value="1"/>
</dbReference>
<evidence type="ECO:0000313" key="8">
    <source>
        <dbReference type="Proteomes" id="UP000441102"/>
    </source>
</evidence>
<dbReference type="InterPro" id="IPR002173">
    <property type="entry name" value="Carboh/pur_kinase_PfkB_CS"/>
</dbReference>
<feature type="domain" description="Carbohydrate kinase PfkB" evidence="4">
    <location>
        <begin position="56"/>
        <end position="317"/>
    </location>
</feature>
<dbReference type="InterPro" id="IPR052700">
    <property type="entry name" value="Carb_kinase_PfkB-like"/>
</dbReference>
<reference evidence="8 9" key="1">
    <citation type="submission" date="2019-09" db="EMBL/GenBank/DDBJ databases">
        <title>Taxonomic organization of the family Brucellaceae based on a phylogenomic approach.</title>
        <authorList>
            <person name="Leclercq S."/>
            <person name="Cloeckaert A."/>
            <person name="Zygmunt M.S."/>
        </authorList>
    </citation>
    <scope>NUCLEOTIDE SEQUENCE [LARGE SCALE GENOMIC DNA]</scope>
    <source>
        <strain evidence="6 8">CCUG 34461</strain>
        <strain evidence="5 9">LMG 3313</strain>
    </source>
</reference>
<comment type="similarity">
    <text evidence="1">Belongs to the carbohydrate kinase PfkB family.</text>
</comment>
<dbReference type="Proteomes" id="UP000441102">
    <property type="component" value="Unassembled WGS sequence"/>
</dbReference>
<dbReference type="EMBL" id="WBWS01000001">
    <property type="protein sequence ID" value="KAB2773496.1"/>
    <property type="molecule type" value="Genomic_DNA"/>
</dbReference>
<dbReference type="KEGG" id="oah:DR92_69"/>
<gene>
    <name evidence="5" type="ORF">F9L04_01285</name>
    <name evidence="6" type="ORF">F9L06_07880</name>
    <name evidence="7" type="ORF">IH622_10395</name>
</gene>
<dbReference type="EMBL" id="JACZKO010000033">
    <property type="protein sequence ID" value="MBE0561201.1"/>
    <property type="molecule type" value="Genomic_DNA"/>
</dbReference>
<dbReference type="EMBL" id="WBWX01000002">
    <property type="protein sequence ID" value="KAB2801589.1"/>
    <property type="molecule type" value="Genomic_DNA"/>
</dbReference>
<sequence>MATFDVLCIGNAIVDILSRTDDSFLETNGIVKGAMNLIDAERAELLYGRIAGPATEMSGGSAGNTAAGVASLGGRSAYFGKVATDHLGRVFAHDIRAQGVAFDTRPLEKGSPTARSMIFVTPDGERSMNTYLGACVELGPEDVETSKVSDAKVTYFEGYLWDPPRAKEAIVMASKIAHEKKRQMAMTLSDPFCVDRYREEFLELMRSRTVDIVFANEDEAKSLYKTKSLETAIASMRMDCALSIITRSEKGAVVVTPDQTLTVPAIEIDALVDTTGAGDLYAAGFLYGYTNERSLEDCARLGSLAAGLIIQQMGPRPQLSLQAAAGQAGLV</sequence>
<dbReference type="GO" id="GO:0016301">
    <property type="term" value="F:kinase activity"/>
    <property type="evidence" value="ECO:0007669"/>
    <property type="project" value="UniProtKB-KW"/>
</dbReference>
<reference evidence="7" key="3">
    <citation type="submission" date="2020-10" db="EMBL/GenBank/DDBJ databases">
        <title>Enrichment of novel Verrucomicrobia, Bacteroidetes and Krumholzibacteria in an oxygen-limited, methane- and iron-fed bioreactor inoculated with Bothnian Sea sediments.</title>
        <authorList>
            <person name="Martins P.D."/>
            <person name="de Jong A."/>
            <person name="Lenstra W.K."/>
            <person name="van Helmond N.A.G.M."/>
            <person name="Slomp C.P."/>
            <person name="Jetten M.S.M."/>
            <person name="Welte C.U."/>
            <person name="Rasigraf O."/>
        </authorList>
    </citation>
    <scope>NUCLEOTIDE SEQUENCE</scope>
    <source>
        <strain evidence="7">MAG47</strain>
    </source>
</reference>
<evidence type="ECO:0000259" key="4">
    <source>
        <dbReference type="Pfam" id="PF00294"/>
    </source>
</evidence>
<evidence type="ECO:0000313" key="7">
    <source>
        <dbReference type="EMBL" id="MBE0561201.1"/>
    </source>
</evidence>
<dbReference type="Proteomes" id="UP000642265">
    <property type="component" value="Unassembled WGS sequence"/>
</dbReference>
<proteinExistence type="inferred from homology"/>
<name>A0A011TTL0_BRUAN</name>
<keyword evidence="2" id="KW-0808">Transferase</keyword>
<dbReference type="PANTHER" id="PTHR43320:SF3">
    <property type="entry name" value="CARBOHYDRATE KINASE PFKB DOMAIN-CONTAINING PROTEIN"/>
    <property type="match status" value="1"/>
</dbReference>
<dbReference type="RefSeq" id="WP_010658011.1">
    <property type="nucleotide sequence ID" value="NZ_CP008820.1"/>
</dbReference>